<sequence length="213" mass="24108">MKVTDLTHTIDEDIPVFPGSIQAVIDRMKKYKTDGYRESLLKISSHTGTHVDAPAHMLEGGLFLDEFTVDKYMGKATIISYIEQKTPLIEVDYLAAYNRELTESDFVIIKTGWSKYWGDKKYYGKFPYLSEESARWLKQFNLKGIGIDAISIDSINSQTFANHKILLAEETLIIENLSNLDSIKSKYFILSVMPLKTIKADGSPVRAVAIENV</sequence>
<dbReference type="InterPro" id="IPR007325">
    <property type="entry name" value="KFase/CYL"/>
</dbReference>
<evidence type="ECO:0000313" key="2">
    <source>
        <dbReference type="Proteomes" id="UP000665020"/>
    </source>
</evidence>
<dbReference type="GO" id="GO:0019441">
    <property type="term" value="P:L-tryptophan catabolic process to kynurenine"/>
    <property type="evidence" value="ECO:0007669"/>
    <property type="project" value="InterPro"/>
</dbReference>
<dbReference type="PANTHER" id="PTHR31118:SF12">
    <property type="entry name" value="CYCLASE-LIKE PROTEIN 2"/>
    <property type="match status" value="1"/>
</dbReference>
<dbReference type="InterPro" id="IPR037175">
    <property type="entry name" value="KFase_sf"/>
</dbReference>
<accession>A0A8A7KA24</accession>
<dbReference type="KEGG" id="ifn:GM661_10140"/>
<dbReference type="EMBL" id="CP046640">
    <property type="protein sequence ID" value="QTL98311.1"/>
    <property type="molecule type" value="Genomic_DNA"/>
</dbReference>
<dbReference type="Gene3D" id="3.50.30.50">
    <property type="entry name" value="Putative cyclase"/>
    <property type="match status" value="1"/>
</dbReference>
<evidence type="ECO:0000313" key="1">
    <source>
        <dbReference type="EMBL" id="QTL98311.1"/>
    </source>
</evidence>
<organism evidence="1 2">
    <name type="scientific">Iocasia fonsfrigidae</name>
    <dbReference type="NCBI Taxonomy" id="2682810"/>
    <lineage>
        <taxon>Bacteria</taxon>
        <taxon>Bacillati</taxon>
        <taxon>Bacillota</taxon>
        <taxon>Clostridia</taxon>
        <taxon>Halanaerobiales</taxon>
        <taxon>Halanaerobiaceae</taxon>
        <taxon>Iocasia</taxon>
    </lineage>
</organism>
<name>A0A8A7KA24_9FIRM</name>
<dbReference type="AlphaFoldDB" id="A0A8A7KA24"/>
<protein>
    <submittedName>
        <fullName evidence="1">Cyclase family protein</fullName>
    </submittedName>
</protein>
<reference evidence="1" key="1">
    <citation type="submission" date="2019-12" db="EMBL/GenBank/DDBJ databases">
        <authorList>
            <person name="zhang j."/>
            <person name="sun C.M."/>
        </authorList>
    </citation>
    <scope>NUCLEOTIDE SEQUENCE</scope>
    <source>
        <strain evidence="1">NS-1</strain>
    </source>
</reference>
<dbReference type="SUPFAM" id="SSF102198">
    <property type="entry name" value="Putative cyclase"/>
    <property type="match status" value="1"/>
</dbReference>
<keyword evidence="2" id="KW-1185">Reference proteome</keyword>
<dbReference type="PANTHER" id="PTHR31118">
    <property type="entry name" value="CYCLASE-LIKE PROTEIN 2"/>
    <property type="match status" value="1"/>
</dbReference>
<dbReference type="RefSeq" id="WP_230866752.1">
    <property type="nucleotide sequence ID" value="NZ_CP046640.1"/>
</dbReference>
<dbReference type="Proteomes" id="UP000665020">
    <property type="component" value="Chromosome"/>
</dbReference>
<proteinExistence type="predicted"/>
<gene>
    <name evidence="1" type="ORF">GM661_10140</name>
</gene>
<dbReference type="GO" id="GO:0004061">
    <property type="term" value="F:arylformamidase activity"/>
    <property type="evidence" value="ECO:0007669"/>
    <property type="project" value="InterPro"/>
</dbReference>
<dbReference type="Pfam" id="PF04199">
    <property type="entry name" value="Cyclase"/>
    <property type="match status" value="1"/>
</dbReference>